<evidence type="ECO:0000313" key="9">
    <source>
        <dbReference type="EMBL" id="MBC9714758.1"/>
    </source>
</evidence>
<feature type="compositionally biased region" description="Polar residues" evidence="7">
    <location>
        <begin position="250"/>
        <end position="261"/>
    </location>
</feature>
<keyword evidence="3" id="KW-0808">Transferase</keyword>
<dbReference type="EC" id="2.7.11.1" evidence="1"/>
<dbReference type="SUPFAM" id="SSF56112">
    <property type="entry name" value="Protein kinase-like (PK-like)"/>
    <property type="match status" value="1"/>
</dbReference>
<keyword evidence="10" id="KW-1185">Reference proteome</keyword>
<feature type="domain" description="Protein kinase" evidence="8">
    <location>
        <begin position="1"/>
        <end position="244"/>
    </location>
</feature>
<dbReference type="PROSITE" id="PS00108">
    <property type="entry name" value="PROTEIN_KINASE_ST"/>
    <property type="match status" value="1"/>
</dbReference>
<dbReference type="PANTHER" id="PTHR43289:SF6">
    <property type="entry name" value="SERINE_THREONINE-PROTEIN KINASE NEKL-3"/>
    <property type="match status" value="1"/>
</dbReference>
<organism evidence="9 10">
    <name type="scientific">Streptomyces polyasparticus</name>
    <dbReference type="NCBI Taxonomy" id="2767826"/>
    <lineage>
        <taxon>Bacteria</taxon>
        <taxon>Bacillati</taxon>
        <taxon>Actinomycetota</taxon>
        <taxon>Actinomycetes</taxon>
        <taxon>Kitasatosporales</taxon>
        <taxon>Streptomycetaceae</taxon>
        <taxon>Streptomyces</taxon>
    </lineage>
</organism>
<evidence type="ECO:0000256" key="5">
    <source>
        <dbReference type="ARBA" id="ARBA00022777"/>
    </source>
</evidence>
<protein>
    <recommendedName>
        <fullName evidence="1">non-specific serine/threonine protein kinase</fullName>
        <ecNumber evidence="1">2.7.11.1</ecNumber>
    </recommendedName>
</protein>
<proteinExistence type="predicted"/>
<feature type="region of interest" description="Disordered" evidence="7">
    <location>
        <begin position="250"/>
        <end position="281"/>
    </location>
</feature>
<keyword evidence="6" id="KW-0067">ATP-binding</keyword>
<dbReference type="Pfam" id="PF00069">
    <property type="entry name" value="Pkinase"/>
    <property type="match status" value="1"/>
</dbReference>
<accession>A0ABR7SK80</accession>
<dbReference type="Gene3D" id="1.10.510.10">
    <property type="entry name" value="Transferase(Phosphotransferase) domain 1"/>
    <property type="match status" value="1"/>
</dbReference>
<dbReference type="PROSITE" id="PS50011">
    <property type="entry name" value="PROTEIN_KINASE_DOM"/>
    <property type="match status" value="1"/>
</dbReference>
<feature type="compositionally biased region" description="Low complexity" evidence="7">
    <location>
        <begin position="318"/>
        <end position="333"/>
    </location>
</feature>
<feature type="region of interest" description="Disordered" evidence="7">
    <location>
        <begin position="305"/>
        <end position="385"/>
    </location>
</feature>
<dbReference type="PANTHER" id="PTHR43289">
    <property type="entry name" value="MITOGEN-ACTIVATED PROTEIN KINASE KINASE KINASE 20-RELATED"/>
    <property type="match status" value="1"/>
</dbReference>
<evidence type="ECO:0000256" key="6">
    <source>
        <dbReference type="ARBA" id="ARBA00022840"/>
    </source>
</evidence>
<sequence>MGEVWRGWDRMLERPVALKLLPRPDDAESLIRLRSEARAAARLNHPGVVAVYDLEDRGEQPCLVMEYVSGQSLAQLLTSRGPQRPSRSADLAAQTAAGLAAAHRQGVVHRDVKPGNLLLSSDGPVKVCDFGIARYTDATTAVTRTGHLIGTTGYLAPERARGESATPASDVYSLGCVLYELLTGRPPFTADTSLAVLHQHVATAPLPPRRHRPEIPEALDAYVQRMLSKDPAQRPTAEQAARWFTSTAWQNTHSQAPVSSRTEPTPTPATPPHSNRRSRRALVAAAAVTAVSLALAAGLPLALSGDQNGPRTSPPRSPTSNVTVTVTATAPPRAQKDEGTQRETQEAQEKERKGREEEGKHKDEDGKHSKEREGNKQGKSGKKGA</sequence>
<gene>
    <name evidence="9" type="ORF">H9Y04_19580</name>
</gene>
<dbReference type="Gene3D" id="3.30.200.20">
    <property type="entry name" value="Phosphorylase Kinase, domain 1"/>
    <property type="match status" value="1"/>
</dbReference>
<evidence type="ECO:0000256" key="3">
    <source>
        <dbReference type="ARBA" id="ARBA00022679"/>
    </source>
</evidence>
<dbReference type="GO" id="GO:0004674">
    <property type="term" value="F:protein serine/threonine kinase activity"/>
    <property type="evidence" value="ECO:0007669"/>
    <property type="project" value="UniProtKB-KW"/>
</dbReference>
<evidence type="ECO:0000256" key="2">
    <source>
        <dbReference type="ARBA" id="ARBA00022527"/>
    </source>
</evidence>
<keyword evidence="4" id="KW-0547">Nucleotide-binding</keyword>
<dbReference type="InterPro" id="IPR011009">
    <property type="entry name" value="Kinase-like_dom_sf"/>
</dbReference>
<keyword evidence="2 9" id="KW-0723">Serine/threonine-protein kinase</keyword>
<feature type="compositionally biased region" description="Basic and acidic residues" evidence="7">
    <location>
        <begin position="334"/>
        <end position="376"/>
    </location>
</feature>
<name>A0ABR7SK80_9ACTN</name>
<evidence type="ECO:0000313" key="10">
    <source>
        <dbReference type="Proteomes" id="UP000642284"/>
    </source>
</evidence>
<keyword evidence="5 9" id="KW-0418">Kinase</keyword>
<dbReference type="EMBL" id="JACTVJ010000010">
    <property type="protein sequence ID" value="MBC9714758.1"/>
    <property type="molecule type" value="Genomic_DNA"/>
</dbReference>
<dbReference type="CDD" id="cd14014">
    <property type="entry name" value="STKc_PknB_like"/>
    <property type="match status" value="1"/>
</dbReference>
<evidence type="ECO:0000256" key="7">
    <source>
        <dbReference type="SAM" id="MobiDB-lite"/>
    </source>
</evidence>
<evidence type="ECO:0000256" key="1">
    <source>
        <dbReference type="ARBA" id="ARBA00012513"/>
    </source>
</evidence>
<evidence type="ECO:0000256" key="4">
    <source>
        <dbReference type="ARBA" id="ARBA00022741"/>
    </source>
</evidence>
<evidence type="ECO:0000259" key="8">
    <source>
        <dbReference type="PROSITE" id="PS50011"/>
    </source>
</evidence>
<dbReference type="InterPro" id="IPR000719">
    <property type="entry name" value="Prot_kinase_dom"/>
</dbReference>
<reference evidence="9 10" key="1">
    <citation type="submission" date="2020-08" db="EMBL/GenBank/DDBJ databases">
        <title>Genemic of Streptomyces polyaspartic.</title>
        <authorList>
            <person name="Liu W."/>
        </authorList>
    </citation>
    <scope>NUCLEOTIDE SEQUENCE [LARGE SCALE GENOMIC DNA]</scope>
    <source>
        <strain evidence="9 10">TRM66268-LWL</strain>
    </source>
</reference>
<comment type="caution">
    <text evidence="9">The sequence shown here is derived from an EMBL/GenBank/DDBJ whole genome shotgun (WGS) entry which is preliminary data.</text>
</comment>
<dbReference type="SMART" id="SM00220">
    <property type="entry name" value="S_TKc"/>
    <property type="match status" value="1"/>
</dbReference>
<dbReference type="Proteomes" id="UP000642284">
    <property type="component" value="Unassembled WGS sequence"/>
</dbReference>
<dbReference type="InterPro" id="IPR008271">
    <property type="entry name" value="Ser/Thr_kinase_AS"/>
</dbReference>